<sequence length="412" mass="45441">MAEVELLKAQLAALKVQLEEAAVANRAYAERLAGAEAEGVLLDRTLNALRRIPEVDPTPRPPRRDLGLQTLIKAWGGGPQDIPVEEYLGRIRTVGRTGNWTPEDHANICRLKLTGAAAAFLEGHATLSREDATFEDQVAGLTARFSDPHMWEVREEELRSCSQKSNESIQEYADRVTRIGKKATRPGENEAETAWLRREGEKQTLRAFVRGLQGKVASTVALEEPRDMATALTRALSIDHTLKTLRVKEKETKRVYTVEEPEEAGEDEEGVYLANQATKGMGRPGRCFGCPCHQPTSNHPTSRVPPIPPRRNPPSPLRTSQNPREETRRCFRCDQEGHMARSCVNPPSFQGPTSSGPLGQRPLVQCFRCDGFGHLARYCPAGPQRLPIEASPNGNGTRIAPNAYPAIQGAPQ</sequence>
<dbReference type="InterPro" id="IPR036875">
    <property type="entry name" value="Znf_CCHC_sf"/>
</dbReference>
<proteinExistence type="predicted"/>
<dbReference type="Pfam" id="PF03732">
    <property type="entry name" value="Retrotrans_gag"/>
    <property type="match status" value="1"/>
</dbReference>
<dbReference type="InterPro" id="IPR005162">
    <property type="entry name" value="Retrotrans_gag_dom"/>
</dbReference>
<dbReference type="Gene3D" id="4.10.60.10">
    <property type="entry name" value="Zinc finger, CCHC-type"/>
    <property type="match status" value="1"/>
</dbReference>
<feature type="compositionally biased region" description="Pro residues" evidence="3">
    <location>
        <begin position="303"/>
        <end position="316"/>
    </location>
</feature>
<evidence type="ECO:0000313" key="7">
    <source>
        <dbReference type="Proteomes" id="UP000466442"/>
    </source>
</evidence>
<dbReference type="InterPro" id="IPR001878">
    <property type="entry name" value="Znf_CCHC"/>
</dbReference>
<keyword evidence="7" id="KW-1185">Reference proteome</keyword>
<feature type="region of interest" description="Disordered" evidence="3">
    <location>
        <begin position="390"/>
        <end position="412"/>
    </location>
</feature>
<protein>
    <recommendedName>
        <fullName evidence="4">CCHC-type domain-containing protein</fullName>
    </recommendedName>
</protein>
<dbReference type="SMART" id="SM00343">
    <property type="entry name" value="ZnF_C2HC"/>
    <property type="match status" value="2"/>
</dbReference>
<dbReference type="GO" id="GO:0003676">
    <property type="term" value="F:nucleic acid binding"/>
    <property type="evidence" value="ECO:0007669"/>
    <property type="project" value="InterPro"/>
</dbReference>
<feature type="domain" description="CCHC-type" evidence="4">
    <location>
        <begin position="328"/>
        <end position="343"/>
    </location>
</feature>
<evidence type="ECO:0000256" key="1">
    <source>
        <dbReference type="PROSITE-ProRule" id="PRU00047"/>
    </source>
</evidence>
<dbReference type="PANTHER" id="PTHR33223:SF6">
    <property type="entry name" value="CCHC-TYPE DOMAIN-CONTAINING PROTEIN"/>
    <property type="match status" value="1"/>
</dbReference>
<evidence type="ECO:0000259" key="4">
    <source>
        <dbReference type="PROSITE" id="PS50158"/>
    </source>
</evidence>
<dbReference type="OrthoDB" id="8196440at2759"/>
<dbReference type="EMBL" id="WIXP02000003">
    <property type="protein sequence ID" value="KAF6214026.1"/>
    <property type="molecule type" value="Genomic_DNA"/>
</dbReference>
<comment type="caution">
    <text evidence="5">The sequence shown here is derived from an EMBL/GenBank/DDBJ whole genome shotgun (WGS) entry which is preliminary data.</text>
</comment>
<feature type="coiled-coil region" evidence="2">
    <location>
        <begin position="1"/>
        <end position="38"/>
    </location>
</feature>
<dbReference type="PROSITE" id="PS50158">
    <property type="entry name" value="ZF_CCHC"/>
    <property type="match status" value="2"/>
</dbReference>
<dbReference type="PANTHER" id="PTHR33223">
    <property type="entry name" value="CCHC-TYPE DOMAIN-CONTAINING PROTEIN"/>
    <property type="match status" value="1"/>
</dbReference>
<evidence type="ECO:0000256" key="2">
    <source>
        <dbReference type="SAM" id="Coils"/>
    </source>
</evidence>
<evidence type="ECO:0000256" key="3">
    <source>
        <dbReference type="SAM" id="MobiDB-lite"/>
    </source>
</evidence>
<dbReference type="GO" id="GO:0008270">
    <property type="term" value="F:zinc ion binding"/>
    <property type="evidence" value="ECO:0007669"/>
    <property type="project" value="UniProtKB-KW"/>
</dbReference>
<feature type="domain" description="CCHC-type" evidence="4">
    <location>
        <begin position="366"/>
        <end position="380"/>
    </location>
</feature>
<keyword evidence="1" id="KW-0863">Zinc-finger</keyword>
<dbReference type="Proteomes" id="UP000466442">
    <property type="component" value="Unassembled WGS sequence"/>
</dbReference>
<gene>
    <name evidence="6" type="ORF">GE061_011755</name>
    <name evidence="5" type="ORF">GE061_016472</name>
</gene>
<organism evidence="5 7">
    <name type="scientific">Apolygus lucorum</name>
    <name type="common">Small green plant bug</name>
    <name type="synonym">Lygocoris lucorum</name>
    <dbReference type="NCBI Taxonomy" id="248454"/>
    <lineage>
        <taxon>Eukaryota</taxon>
        <taxon>Metazoa</taxon>
        <taxon>Ecdysozoa</taxon>
        <taxon>Arthropoda</taxon>
        <taxon>Hexapoda</taxon>
        <taxon>Insecta</taxon>
        <taxon>Pterygota</taxon>
        <taxon>Neoptera</taxon>
        <taxon>Paraneoptera</taxon>
        <taxon>Hemiptera</taxon>
        <taxon>Heteroptera</taxon>
        <taxon>Panheteroptera</taxon>
        <taxon>Cimicomorpha</taxon>
        <taxon>Miridae</taxon>
        <taxon>Mirini</taxon>
        <taxon>Apolygus</taxon>
    </lineage>
</organism>
<name>A0A6A4K8L0_APOLU</name>
<keyword evidence="1" id="KW-0479">Metal-binding</keyword>
<dbReference type="EMBL" id="WIXP02000007">
    <property type="protein sequence ID" value="KAF6208023.1"/>
    <property type="molecule type" value="Genomic_DNA"/>
</dbReference>
<dbReference type="Pfam" id="PF00098">
    <property type="entry name" value="zf-CCHC"/>
    <property type="match status" value="1"/>
</dbReference>
<dbReference type="SUPFAM" id="SSF57756">
    <property type="entry name" value="Retrovirus zinc finger-like domains"/>
    <property type="match status" value="1"/>
</dbReference>
<accession>A0A6A4K8L0</accession>
<dbReference type="AlphaFoldDB" id="A0A6A4K8L0"/>
<keyword evidence="2" id="KW-0175">Coiled coil</keyword>
<evidence type="ECO:0000313" key="5">
    <source>
        <dbReference type="EMBL" id="KAF6208023.1"/>
    </source>
</evidence>
<evidence type="ECO:0000313" key="6">
    <source>
        <dbReference type="EMBL" id="KAF6214026.1"/>
    </source>
</evidence>
<reference evidence="5" key="1">
    <citation type="journal article" date="2021" name="Mol. Ecol. Resour.">
        <title>Apolygus lucorum genome provides insights into omnivorousness and mesophyll feeding.</title>
        <authorList>
            <person name="Liu Y."/>
            <person name="Liu H."/>
            <person name="Wang H."/>
            <person name="Huang T."/>
            <person name="Liu B."/>
            <person name="Yang B."/>
            <person name="Yin L."/>
            <person name="Li B."/>
            <person name="Zhang Y."/>
            <person name="Zhang S."/>
            <person name="Jiang F."/>
            <person name="Zhang X."/>
            <person name="Ren Y."/>
            <person name="Wang B."/>
            <person name="Wang S."/>
            <person name="Lu Y."/>
            <person name="Wu K."/>
            <person name="Fan W."/>
            <person name="Wang G."/>
        </authorList>
    </citation>
    <scope>NUCLEOTIDE SEQUENCE</scope>
    <source>
        <strain evidence="5">12Hb</strain>
    </source>
</reference>
<keyword evidence="1" id="KW-0862">Zinc</keyword>
<feature type="region of interest" description="Disordered" evidence="3">
    <location>
        <begin position="295"/>
        <end position="327"/>
    </location>
</feature>